<evidence type="ECO:0000256" key="1">
    <source>
        <dbReference type="ARBA" id="ARBA00004141"/>
    </source>
</evidence>
<evidence type="ECO:0000256" key="2">
    <source>
        <dbReference type="ARBA" id="ARBA00022692"/>
    </source>
</evidence>
<feature type="transmembrane region" description="Helical" evidence="5">
    <location>
        <begin position="218"/>
        <end position="237"/>
    </location>
</feature>
<keyword evidence="2 5" id="KW-0812">Transmembrane</keyword>
<keyword evidence="3 5" id="KW-1133">Transmembrane helix</keyword>
<feature type="transmembrane region" description="Helical" evidence="5">
    <location>
        <begin position="128"/>
        <end position="146"/>
    </location>
</feature>
<feature type="transmembrane region" description="Helical" evidence="5">
    <location>
        <begin position="392"/>
        <end position="416"/>
    </location>
</feature>
<accession>A0AAW0CMS7</accession>
<evidence type="ECO:0000259" key="6">
    <source>
        <dbReference type="PROSITE" id="PS50850"/>
    </source>
</evidence>
<evidence type="ECO:0000256" key="5">
    <source>
        <dbReference type="SAM" id="Phobius"/>
    </source>
</evidence>
<dbReference type="Pfam" id="PF07690">
    <property type="entry name" value="MFS_1"/>
    <property type="match status" value="1"/>
</dbReference>
<feature type="transmembrane region" description="Helical" evidence="5">
    <location>
        <begin position="191"/>
        <end position="212"/>
    </location>
</feature>
<evidence type="ECO:0000313" key="7">
    <source>
        <dbReference type="EMBL" id="KAK7040299.1"/>
    </source>
</evidence>
<organism evidence="7 8">
    <name type="scientific">Paramarasmius palmivorus</name>
    <dbReference type="NCBI Taxonomy" id="297713"/>
    <lineage>
        <taxon>Eukaryota</taxon>
        <taxon>Fungi</taxon>
        <taxon>Dikarya</taxon>
        <taxon>Basidiomycota</taxon>
        <taxon>Agaricomycotina</taxon>
        <taxon>Agaricomycetes</taxon>
        <taxon>Agaricomycetidae</taxon>
        <taxon>Agaricales</taxon>
        <taxon>Marasmiineae</taxon>
        <taxon>Marasmiaceae</taxon>
        <taxon>Paramarasmius</taxon>
    </lineage>
</organism>
<evidence type="ECO:0000256" key="3">
    <source>
        <dbReference type="ARBA" id="ARBA00022989"/>
    </source>
</evidence>
<feature type="transmembrane region" description="Helical" evidence="5">
    <location>
        <begin position="314"/>
        <end position="338"/>
    </location>
</feature>
<reference evidence="7 8" key="1">
    <citation type="submission" date="2024-01" db="EMBL/GenBank/DDBJ databases">
        <title>A draft genome for a cacao thread blight-causing isolate of Paramarasmius palmivorus.</title>
        <authorList>
            <person name="Baruah I.K."/>
            <person name="Bukari Y."/>
            <person name="Amoako-Attah I."/>
            <person name="Meinhardt L.W."/>
            <person name="Bailey B.A."/>
            <person name="Cohen S.P."/>
        </authorList>
    </citation>
    <scope>NUCLEOTIDE SEQUENCE [LARGE SCALE GENOMIC DNA]</scope>
    <source>
        <strain evidence="7 8">GH-12</strain>
    </source>
</reference>
<dbReference type="AlphaFoldDB" id="A0AAW0CMS7"/>
<comment type="caution">
    <text evidence="7">The sequence shown here is derived from an EMBL/GenBank/DDBJ whole genome shotgun (WGS) entry which is preliminary data.</text>
</comment>
<feature type="transmembrane region" description="Helical" evidence="5">
    <location>
        <begin position="61"/>
        <end position="81"/>
    </location>
</feature>
<dbReference type="GO" id="GO:0005886">
    <property type="term" value="C:plasma membrane"/>
    <property type="evidence" value="ECO:0007669"/>
    <property type="project" value="TreeGrafter"/>
</dbReference>
<dbReference type="Proteomes" id="UP001383192">
    <property type="component" value="Unassembled WGS sequence"/>
</dbReference>
<dbReference type="PROSITE" id="PS50850">
    <property type="entry name" value="MFS"/>
    <property type="match status" value="1"/>
</dbReference>
<name>A0AAW0CMS7_9AGAR</name>
<dbReference type="EMBL" id="JAYKXP010000037">
    <property type="protein sequence ID" value="KAK7040299.1"/>
    <property type="molecule type" value="Genomic_DNA"/>
</dbReference>
<protein>
    <recommendedName>
        <fullName evidence="6">Major facilitator superfamily (MFS) profile domain-containing protein</fullName>
    </recommendedName>
</protein>
<evidence type="ECO:0000256" key="4">
    <source>
        <dbReference type="ARBA" id="ARBA00023136"/>
    </source>
</evidence>
<feature type="transmembrane region" description="Helical" evidence="5">
    <location>
        <begin position="279"/>
        <end position="302"/>
    </location>
</feature>
<dbReference type="PANTHER" id="PTHR23502:SF64">
    <property type="entry name" value="TRANSPORTER, PUTATIVE (AFU_ORTHOLOGUE AFUA_3G11760)-RELATED"/>
    <property type="match status" value="1"/>
</dbReference>
<feature type="domain" description="Major facilitator superfamily (MFS) profile" evidence="6">
    <location>
        <begin position="63"/>
        <end position="482"/>
    </location>
</feature>
<dbReference type="InterPro" id="IPR020846">
    <property type="entry name" value="MFS_dom"/>
</dbReference>
<proteinExistence type="predicted"/>
<gene>
    <name evidence="7" type="ORF">VNI00_009767</name>
</gene>
<keyword evidence="4 5" id="KW-0472">Membrane</keyword>
<feature type="transmembrane region" description="Helical" evidence="5">
    <location>
        <begin position="428"/>
        <end position="449"/>
    </location>
</feature>
<sequence>MPTERTPLLAEDITNVKSALQSQSEENDLESASTTSSITERLAAAEAHNAIYERFTKKEKGYIVTLVSYVGLIPLFVSGSFFPSIPDIAKDLNTTGEVVSLAVSVSVLAASLGGLIGASFASFYGRRPIYLFGLPLLCIGSAGVAWSRSIGELMVWRFIQTLGVSFGISVGAGVIGDIYRLEERGTAMGIFFAACLIGPALAPLIGGFAAHYASWRVMQLGLGIAGLLGFICMALYFPETSIPGTRGIDRRRAESGRDNVYLVWVNPFRTLTILRSPNIVAVSMAGFFVLFTDYVLLVPLPYTLGKRYGIENQAILGLLYVPIGIGNFVGAPFAGWLSDKIVTRMRKQRGGIWYPEDRLRATLLGAATFVPLSVLGVGLVTEFIPGPVGLSLNMLCLLFNGFGVDMVLSPSSAYVVDIMHSKSAESVAANNGLRAFLMAIAVSGIAPMINHIGVLGTNVVSALGAWIGFGLLWGTVRYGERMRRWIDIGYSTAETN</sequence>
<dbReference type="Gene3D" id="1.20.1250.20">
    <property type="entry name" value="MFS general substrate transporter like domains"/>
    <property type="match status" value="1"/>
</dbReference>
<feature type="transmembrane region" description="Helical" evidence="5">
    <location>
        <begin position="158"/>
        <end position="179"/>
    </location>
</feature>
<dbReference type="PANTHER" id="PTHR23502">
    <property type="entry name" value="MAJOR FACILITATOR SUPERFAMILY"/>
    <property type="match status" value="1"/>
</dbReference>
<feature type="transmembrane region" description="Helical" evidence="5">
    <location>
        <begin position="359"/>
        <end position="380"/>
    </location>
</feature>
<keyword evidence="8" id="KW-1185">Reference proteome</keyword>
<feature type="transmembrane region" description="Helical" evidence="5">
    <location>
        <begin position="101"/>
        <end position="121"/>
    </location>
</feature>
<evidence type="ECO:0000313" key="8">
    <source>
        <dbReference type="Proteomes" id="UP001383192"/>
    </source>
</evidence>
<feature type="transmembrane region" description="Helical" evidence="5">
    <location>
        <begin position="455"/>
        <end position="476"/>
    </location>
</feature>
<comment type="subcellular location">
    <subcellularLocation>
        <location evidence="1">Membrane</location>
        <topology evidence="1">Multi-pass membrane protein</topology>
    </subcellularLocation>
</comment>
<dbReference type="SUPFAM" id="SSF103473">
    <property type="entry name" value="MFS general substrate transporter"/>
    <property type="match status" value="1"/>
</dbReference>
<dbReference type="GO" id="GO:0022857">
    <property type="term" value="F:transmembrane transporter activity"/>
    <property type="evidence" value="ECO:0007669"/>
    <property type="project" value="InterPro"/>
</dbReference>
<dbReference type="InterPro" id="IPR036259">
    <property type="entry name" value="MFS_trans_sf"/>
</dbReference>
<dbReference type="InterPro" id="IPR011701">
    <property type="entry name" value="MFS"/>
</dbReference>